<evidence type="ECO:0000313" key="3">
    <source>
        <dbReference type="Proteomes" id="UP000199199"/>
    </source>
</evidence>
<evidence type="ECO:0000313" key="2">
    <source>
        <dbReference type="EMBL" id="SFS80404.1"/>
    </source>
</evidence>
<keyword evidence="3" id="KW-1185">Reference proteome</keyword>
<feature type="compositionally biased region" description="Acidic residues" evidence="1">
    <location>
        <begin position="81"/>
        <end position="92"/>
    </location>
</feature>
<organism evidence="2 3">
    <name type="scientific">Halostagnicola kamekurae</name>
    <dbReference type="NCBI Taxonomy" id="619731"/>
    <lineage>
        <taxon>Archaea</taxon>
        <taxon>Methanobacteriati</taxon>
        <taxon>Methanobacteriota</taxon>
        <taxon>Stenosarchaea group</taxon>
        <taxon>Halobacteria</taxon>
        <taxon>Halobacteriales</taxon>
        <taxon>Natrialbaceae</taxon>
        <taxon>Halostagnicola</taxon>
    </lineage>
</organism>
<dbReference type="EMBL" id="FOZS01000002">
    <property type="protein sequence ID" value="SFS80404.1"/>
    <property type="molecule type" value="Genomic_DNA"/>
</dbReference>
<dbReference type="AlphaFoldDB" id="A0A1I6STZ6"/>
<feature type="region of interest" description="Disordered" evidence="1">
    <location>
        <begin position="79"/>
        <end position="99"/>
    </location>
</feature>
<reference evidence="3" key="1">
    <citation type="submission" date="2016-10" db="EMBL/GenBank/DDBJ databases">
        <authorList>
            <person name="Varghese N."/>
            <person name="Submissions S."/>
        </authorList>
    </citation>
    <scope>NUCLEOTIDE SEQUENCE [LARGE SCALE GENOMIC DNA]</scope>
    <source>
        <strain evidence="3">DSM 22427</strain>
    </source>
</reference>
<accession>A0A1I6STZ6</accession>
<feature type="compositionally biased region" description="Acidic residues" evidence="1">
    <location>
        <begin position="33"/>
        <end position="52"/>
    </location>
</feature>
<proteinExistence type="predicted"/>
<evidence type="ECO:0000256" key="1">
    <source>
        <dbReference type="SAM" id="MobiDB-lite"/>
    </source>
</evidence>
<gene>
    <name evidence="2" type="ORF">SAMN04488556_2911</name>
</gene>
<dbReference type="OrthoDB" id="206297at2157"/>
<dbReference type="RefSeq" id="WP_092905324.1">
    <property type="nucleotide sequence ID" value="NZ_FOZS01000002.1"/>
</dbReference>
<feature type="region of interest" description="Disordered" evidence="1">
    <location>
        <begin position="19"/>
        <end position="57"/>
    </location>
</feature>
<name>A0A1I6STZ6_9EURY</name>
<protein>
    <submittedName>
        <fullName evidence="2">Uncharacterized protein</fullName>
    </submittedName>
</protein>
<dbReference type="Proteomes" id="UP000199199">
    <property type="component" value="Unassembled WGS sequence"/>
</dbReference>
<sequence>MGKKFTLIELHLDGDTQLGPKTINDALPFGETAEADDVESDDRDDEAAADDDSSGKGALGVLVGLALLVGIGVAMKKFRGEDDEEEEFEQRDEPDVIVN</sequence>